<sequence length="288" mass="31216">MKTVATGILEGCFGCHMSLLDLHEEVLDVLGAVKLVYSPVIDTKDFDRADVGILEGAVATDENVETAKKFRDKCDVLIALGTCASYGGIPGMRNLFELDDVLGAVYGDKVPSSGEIPRPLPMVKSLDQVVKVDYYIPGCPPLPNQIKDALVALISGEEPVELTRGKCAQCSRTKKELYVQRREFVTDGIKAVMELDEIDPKKCFLEQGIICMGPVTREGCESKCPTNANMPCRGCWGPTPEAREVGAKMVNSLASILPAGAMMFMEDIVGTGYRYTMAISEVPGRIGR</sequence>
<evidence type="ECO:0000313" key="4">
    <source>
        <dbReference type="Proteomes" id="UP000178086"/>
    </source>
</evidence>
<gene>
    <name evidence="3" type="ORF">A2074_08445</name>
</gene>
<evidence type="ECO:0000256" key="1">
    <source>
        <dbReference type="ARBA" id="ARBA00023002"/>
    </source>
</evidence>
<dbReference type="Proteomes" id="UP000178086">
    <property type="component" value="Unassembled WGS sequence"/>
</dbReference>
<dbReference type="GO" id="GO:0051536">
    <property type="term" value="F:iron-sulfur cluster binding"/>
    <property type="evidence" value="ECO:0007669"/>
    <property type="project" value="InterPro"/>
</dbReference>
<comment type="caution">
    <text evidence="3">The sequence shown here is derived from an EMBL/GenBank/DDBJ whole genome shotgun (WGS) entry which is preliminary data.</text>
</comment>
<feature type="domain" description="NADH:ubiquinone oxidoreductase-like 20kDa subunit" evidence="2">
    <location>
        <begin position="12"/>
        <end position="153"/>
    </location>
</feature>
<dbReference type="Pfam" id="PF01058">
    <property type="entry name" value="Oxidored_q6"/>
    <property type="match status" value="1"/>
</dbReference>
<dbReference type="PANTHER" id="PTHR42845:SF2">
    <property type="entry name" value="F420-NON-REDUCING HYDROGENASE VHU SUBUNIT G"/>
    <property type="match status" value="1"/>
</dbReference>
<dbReference type="InterPro" id="IPR006137">
    <property type="entry name" value="NADH_UbQ_OxRdtase-like_20kDa"/>
</dbReference>
<keyword evidence="1" id="KW-0560">Oxidoreductase</keyword>
<reference evidence="3 4" key="1">
    <citation type="journal article" date="2016" name="Nat. Commun.">
        <title>Thousands of microbial genomes shed light on interconnected biogeochemical processes in an aquifer system.</title>
        <authorList>
            <person name="Anantharaman K."/>
            <person name="Brown C.T."/>
            <person name="Hug L.A."/>
            <person name="Sharon I."/>
            <person name="Castelle C.J."/>
            <person name="Probst A.J."/>
            <person name="Thomas B.C."/>
            <person name="Singh A."/>
            <person name="Wilkins M.J."/>
            <person name="Karaoz U."/>
            <person name="Brodie E.L."/>
            <person name="Williams K.H."/>
            <person name="Hubbard S.S."/>
            <person name="Banfield J.F."/>
        </authorList>
    </citation>
    <scope>NUCLEOTIDE SEQUENCE [LARGE SCALE GENOMIC DNA]</scope>
</reference>
<dbReference type="AlphaFoldDB" id="A0A1F2UFH1"/>
<organism evidence="3 4">
    <name type="scientific">Candidatus Aquicultor primus</name>
    <dbReference type="NCBI Taxonomy" id="1797195"/>
    <lineage>
        <taxon>Bacteria</taxon>
        <taxon>Bacillati</taxon>
        <taxon>Actinomycetota</taxon>
        <taxon>Candidatus Aquicultoria</taxon>
        <taxon>Candidatus Aquicultorales</taxon>
        <taxon>Candidatus Aquicultoraceae</taxon>
        <taxon>Candidatus Aquicultor</taxon>
    </lineage>
</organism>
<accession>A0A1F2UFH1</accession>
<dbReference type="EMBL" id="MELI01000112">
    <property type="protein sequence ID" value="OFW31790.1"/>
    <property type="molecule type" value="Genomic_DNA"/>
</dbReference>
<dbReference type="GO" id="GO:0016491">
    <property type="term" value="F:oxidoreductase activity"/>
    <property type="evidence" value="ECO:0007669"/>
    <property type="project" value="UniProtKB-KW"/>
</dbReference>
<protein>
    <recommendedName>
        <fullName evidence="2">NADH:ubiquinone oxidoreductase-like 20kDa subunit domain-containing protein</fullName>
    </recommendedName>
</protein>
<evidence type="ECO:0000259" key="2">
    <source>
        <dbReference type="Pfam" id="PF01058"/>
    </source>
</evidence>
<name>A0A1F2UFH1_9ACTN</name>
<dbReference type="InterPro" id="IPR037024">
    <property type="entry name" value="NiFe_Hase_small_N_sf"/>
</dbReference>
<dbReference type="PANTHER" id="PTHR42845">
    <property type="entry name" value="COENZYME F420-REDUCING HYDROGENASE, GAMMA SUBUNIT"/>
    <property type="match status" value="1"/>
</dbReference>
<dbReference type="InterPro" id="IPR051349">
    <property type="entry name" value="Hydrogenase_assoc-protein"/>
</dbReference>
<dbReference type="SUPFAM" id="SSF56770">
    <property type="entry name" value="HydA/Nqo6-like"/>
    <property type="match status" value="1"/>
</dbReference>
<proteinExistence type="predicted"/>
<evidence type="ECO:0000313" key="3">
    <source>
        <dbReference type="EMBL" id="OFW31790.1"/>
    </source>
</evidence>
<dbReference type="Gene3D" id="3.40.50.700">
    <property type="entry name" value="NADH:ubiquinone oxidoreductase-like, 20kDa subunit"/>
    <property type="match status" value="1"/>
</dbReference>